<dbReference type="eggNOG" id="KOG0272">
    <property type="taxonomic scope" value="Eukaryota"/>
</dbReference>
<reference evidence="5" key="1">
    <citation type="journal article" date="2006" name="PLoS Biol.">
        <title>Macronuclear genome sequence of the ciliate Tetrahymena thermophila, a model eukaryote.</title>
        <authorList>
            <person name="Eisen J.A."/>
            <person name="Coyne R.S."/>
            <person name="Wu M."/>
            <person name="Wu D."/>
            <person name="Thiagarajan M."/>
            <person name="Wortman J.R."/>
            <person name="Badger J.H."/>
            <person name="Ren Q."/>
            <person name="Amedeo P."/>
            <person name="Jones K.M."/>
            <person name="Tallon L.J."/>
            <person name="Delcher A.L."/>
            <person name="Salzberg S.L."/>
            <person name="Silva J.C."/>
            <person name="Haas B.J."/>
            <person name="Majoros W.H."/>
            <person name="Farzad M."/>
            <person name="Carlton J.M."/>
            <person name="Smith R.K. Jr."/>
            <person name="Garg J."/>
            <person name="Pearlman R.E."/>
            <person name="Karrer K.M."/>
            <person name="Sun L."/>
            <person name="Manning G."/>
            <person name="Elde N.C."/>
            <person name="Turkewitz A.P."/>
            <person name="Asai D.J."/>
            <person name="Wilkes D.E."/>
            <person name="Wang Y."/>
            <person name="Cai H."/>
            <person name="Collins K."/>
            <person name="Stewart B.A."/>
            <person name="Lee S.R."/>
            <person name="Wilamowska K."/>
            <person name="Weinberg Z."/>
            <person name="Ruzzo W.L."/>
            <person name="Wloga D."/>
            <person name="Gaertig J."/>
            <person name="Frankel J."/>
            <person name="Tsao C.-C."/>
            <person name="Gorovsky M.A."/>
            <person name="Keeling P.J."/>
            <person name="Waller R.F."/>
            <person name="Patron N.J."/>
            <person name="Cherry J.M."/>
            <person name="Stover N.A."/>
            <person name="Krieger C.J."/>
            <person name="del Toro C."/>
            <person name="Ryder H.F."/>
            <person name="Williamson S.C."/>
            <person name="Barbeau R.A."/>
            <person name="Hamilton E.P."/>
            <person name="Orias E."/>
        </authorList>
    </citation>
    <scope>NUCLEOTIDE SEQUENCE [LARGE SCALE GENOMIC DNA]</scope>
    <source>
        <strain evidence="5">SB210</strain>
    </source>
</reference>
<sequence>MDSNQLKDSYKIVDEHVDKRLNLKNSFKTNSEILCVRFDPEDSLIATGNLNGSLQIFHLQSGYQKLNINVSDQGNPTPCTVLRWRPPNSSATVKNVITTGDGNGNIIQWHTTSGKELERINEKDNQILCLDYDNKGQFLATGGKDSTIRVYDEVSKIIEYKLHGPGYTNDYSHQNRIFSVKFLPEDSNLLISGSWDQNVNLWDLREKKCVGSFIGGKISGDSIDYKNGKILVGANTAKDQIKIFDYKERKLITEVVYDPNKKENGAFVFGAQFQKNNDDTISVCSSGRNELKVFDQQKNYQPLSTVTNFPKGVYSLDYANQTNKIAFGGADGLLVVVSLLTK</sequence>
<dbReference type="InParanoid" id="Q22RS1"/>
<evidence type="ECO:0000256" key="2">
    <source>
        <dbReference type="ARBA" id="ARBA00022737"/>
    </source>
</evidence>
<protein>
    <submittedName>
        <fullName evidence="4">WD40 domain protein</fullName>
    </submittedName>
</protein>
<dbReference type="OrthoDB" id="10262475at2759"/>
<gene>
    <name evidence="4" type="ORF">TTHERM_00013170</name>
</gene>
<keyword evidence="2" id="KW-0677">Repeat</keyword>
<dbReference type="AlphaFoldDB" id="Q22RS1"/>
<name>Q22RS1_TETTS</name>
<dbReference type="RefSeq" id="XP_001008296.2">
    <property type="nucleotide sequence ID" value="XM_001008296.3"/>
</dbReference>
<proteinExistence type="predicted"/>
<organism evidence="4 5">
    <name type="scientific">Tetrahymena thermophila (strain SB210)</name>
    <dbReference type="NCBI Taxonomy" id="312017"/>
    <lineage>
        <taxon>Eukaryota</taxon>
        <taxon>Sar</taxon>
        <taxon>Alveolata</taxon>
        <taxon>Ciliophora</taxon>
        <taxon>Intramacronucleata</taxon>
        <taxon>Oligohymenophorea</taxon>
        <taxon>Hymenostomatida</taxon>
        <taxon>Tetrahymenina</taxon>
        <taxon>Tetrahymenidae</taxon>
        <taxon>Tetrahymena</taxon>
    </lineage>
</organism>
<dbReference type="PANTHER" id="PTHR47822:SF2">
    <property type="entry name" value="F-BOX AND WD-40 DOMAIN PROTEIN 7"/>
    <property type="match status" value="1"/>
</dbReference>
<accession>Q22RS1</accession>
<dbReference type="PROSITE" id="PS50294">
    <property type="entry name" value="WD_REPEATS_REGION"/>
    <property type="match status" value="1"/>
</dbReference>
<dbReference type="SMART" id="SM00320">
    <property type="entry name" value="WD40"/>
    <property type="match status" value="5"/>
</dbReference>
<keyword evidence="1 3" id="KW-0853">WD repeat</keyword>
<evidence type="ECO:0000256" key="1">
    <source>
        <dbReference type="ARBA" id="ARBA00022574"/>
    </source>
</evidence>
<dbReference type="HOGENOM" id="CLU_047907_0_0_1"/>
<dbReference type="STRING" id="312017.Q22RS1"/>
<dbReference type="GeneID" id="7823197"/>
<dbReference type="Pfam" id="PF00400">
    <property type="entry name" value="WD40"/>
    <property type="match status" value="3"/>
</dbReference>
<dbReference type="Gene3D" id="2.130.10.10">
    <property type="entry name" value="YVTN repeat-like/Quinoprotein amine dehydrogenase"/>
    <property type="match status" value="2"/>
</dbReference>
<keyword evidence="5" id="KW-1185">Reference proteome</keyword>
<evidence type="ECO:0000256" key="3">
    <source>
        <dbReference type="PROSITE-ProRule" id="PRU00221"/>
    </source>
</evidence>
<dbReference type="PROSITE" id="PS50082">
    <property type="entry name" value="WD_REPEATS_2"/>
    <property type="match status" value="2"/>
</dbReference>
<dbReference type="Proteomes" id="UP000009168">
    <property type="component" value="Unassembled WGS sequence"/>
</dbReference>
<dbReference type="EMBL" id="GG662845">
    <property type="protein sequence ID" value="EAR88051.2"/>
    <property type="molecule type" value="Genomic_DNA"/>
</dbReference>
<dbReference type="InterPro" id="IPR015943">
    <property type="entry name" value="WD40/YVTN_repeat-like_dom_sf"/>
</dbReference>
<dbReference type="PROSITE" id="PS00678">
    <property type="entry name" value="WD_REPEATS_1"/>
    <property type="match status" value="1"/>
</dbReference>
<dbReference type="InterPro" id="IPR036322">
    <property type="entry name" value="WD40_repeat_dom_sf"/>
</dbReference>
<dbReference type="InterPro" id="IPR001680">
    <property type="entry name" value="WD40_rpt"/>
</dbReference>
<evidence type="ECO:0000313" key="5">
    <source>
        <dbReference type="Proteomes" id="UP000009168"/>
    </source>
</evidence>
<dbReference type="InterPro" id="IPR019775">
    <property type="entry name" value="WD40_repeat_CS"/>
</dbReference>
<feature type="repeat" description="WD" evidence="3">
    <location>
        <begin position="120"/>
        <end position="152"/>
    </location>
</feature>
<dbReference type="KEGG" id="tet:TTHERM_00013170"/>
<dbReference type="SUPFAM" id="SSF50978">
    <property type="entry name" value="WD40 repeat-like"/>
    <property type="match status" value="1"/>
</dbReference>
<evidence type="ECO:0000313" key="4">
    <source>
        <dbReference type="EMBL" id="EAR88051.2"/>
    </source>
</evidence>
<dbReference type="PANTHER" id="PTHR47822">
    <property type="entry name" value="CARBOHYDRATE BINDING DOMAIN CONTAINING PROTEIN"/>
    <property type="match status" value="1"/>
</dbReference>
<feature type="repeat" description="WD" evidence="3">
    <location>
        <begin position="170"/>
        <end position="212"/>
    </location>
</feature>